<keyword evidence="2 14" id="KW-0547">Nucleotide-binding</keyword>
<dbReference type="GO" id="GO:0016887">
    <property type="term" value="F:ATP hydrolysis activity"/>
    <property type="evidence" value="ECO:0007669"/>
    <property type="project" value="RHEA"/>
</dbReference>
<dbReference type="Gene3D" id="1.10.486.10">
    <property type="entry name" value="PCRA, domain 4"/>
    <property type="match status" value="1"/>
</dbReference>
<keyword evidence="3 14" id="KW-0378">Hydrolase</keyword>
<evidence type="ECO:0000313" key="17">
    <source>
        <dbReference type="Proteomes" id="UP000027442"/>
    </source>
</evidence>
<accession>A0A069QH44</accession>
<evidence type="ECO:0000259" key="15">
    <source>
        <dbReference type="PROSITE" id="PS51198"/>
    </source>
</evidence>
<evidence type="ECO:0000256" key="14">
    <source>
        <dbReference type="PROSITE-ProRule" id="PRU00560"/>
    </source>
</evidence>
<name>A0A069QH44_HOYLO</name>
<dbReference type="SUPFAM" id="SSF52540">
    <property type="entry name" value="P-loop containing nucleoside triphosphate hydrolases"/>
    <property type="match status" value="1"/>
</dbReference>
<dbReference type="GO" id="GO:0003677">
    <property type="term" value="F:DNA binding"/>
    <property type="evidence" value="ECO:0007669"/>
    <property type="project" value="UniProtKB-KW"/>
</dbReference>
<dbReference type="PANTHER" id="PTHR11070">
    <property type="entry name" value="UVRD / RECB / PCRA DNA HELICASE FAMILY MEMBER"/>
    <property type="match status" value="1"/>
</dbReference>
<evidence type="ECO:0000256" key="9">
    <source>
        <dbReference type="ARBA" id="ARBA00026073"/>
    </source>
</evidence>
<dbReference type="Proteomes" id="UP000027442">
    <property type="component" value="Unassembled WGS sequence"/>
</dbReference>
<evidence type="ECO:0000256" key="12">
    <source>
        <dbReference type="ARBA" id="ARBA00034923"/>
    </source>
</evidence>
<keyword evidence="7" id="KW-0413">Isomerase</keyword>
<evidence type="ECO:0000256" key="8">
    <source>
        <dbReference type="ARBA" id="ARBA00025483"/>
    </source>
</evidence>
<dbReference type="RefSeq" id="WP_018967619.1">
    <property type="nucleotide sequence ID" value="NZ_KB899216.1"/>
</dbReference>
<dbReference type="SMART" id="SM00479">
    <property type="entry name" value="EXOIII"/>
    <property type="match status" value="1"/>
</dbReference>
<dbReference type="HOGENOM" id="CLU_309912_0_0_10"/>
<keyword evidence="17" id="KW-1185">Reference proteome</keyword>
<evidence type="ECO:0000256" key="2">
    <source>
        <dbReference type="ARBA" id="ARBA00022741"/>
    </source>
</evidence>
<comment type="subunit">
    <text evidence="9">DNA polymerase III contains a core (composed of alpha, epsilon and theta chains) that associates with a tau subunit. This core dimerizes to form the POLIII' complex. PolIII' associates with the gamma complex (composed of gamma, delta, delta', psi and chi chains) and with the beta chain to form the complete DNA polymerase III complex.</text>
</comment>
<dbReference type="GO" id="GO:0000725">
    <property type="term" value="P:recombinational repair"/>
    <property type="evidence" value="ECO:0007669"/>
    <property type="project" value="TreeGrafter"/>
</dbReference>
<dbReference type="GO" id="GO:0043138">
    <property type="term" value="F:3'-5' DNA helicase activity"/>
    <property type="evidence" value="ECO:0007669"/>
    <property type="project" value="UniProtKB-EC"/>
</dbReference>
<dbReference type="InterPro" id="IPR014016">
    <property type="entry name" value="UvrD-like_ATP-bd"/>
</dbReference>
<keyword evidence="6" id="KW-0238">DNA-binding</keyword>
<feature type="binding site" evidence="14">
    <location>
        <begin position="29"/>
        <end position="36"/>
    </location>
    <ligand>
        <name>ATP</name>
        <dbReference type="ChEBI" id="CHEBI:30616"/>
    </ligand>
</feature>
<evidence type="ECO:0000256" key="11">
    <source>
        <dbReference type="ARBA" id="ARBA00034808"/>
    </source>
</evidence>
<comment type="caution">
    <text evidence="16">The sequence shown here is derived from an EMBL/GenBank/DDBJ whole genome shotgun (WGS) entry which is preliminary data.</text>
</comment>
<dbReference type="PATRIC" id="fig|1122985.7.peg.1840"/>
<dbReference type="Pfam" id="PF13361">
    <property type="entry name" value="UvrD_C"/>
    <property type="match status" value="1"/>
</dbReference>
<dbReference type="EMBL" id="JNGW01000076">
    <property type="protein sequence ID" value="KDR52143.1"/>
    <property type="molecule type" value="Genomic_DNA"/>
</dbReference>
<dbReference type="EC" id="5.6.2.4" evidence="11"/>
<dbReference type="InterPro" id="IPR014017">
    <property type="entry name" value="DNA_helicase_UvrD-like_C"/>
</dbReference>
<dbReference type="Gene3D" id="3.40.50.300">
    <property type="entry name" value="P-loop containing nucleotide triphosphate hydrolases"/>
    <property type="match status" value="4"/>
</dbReference>
<dbReference type="FunFam" id="3.30.420.10:FF:000045">
    <property type="entry name" value="3'-5' exonuclease DinG"/>
    <property type="match status" value="1"/>
</dbReference>
<dbReference type="GO" id="GO:0004527">
    <property type="term" value="F:exonuclease activity"/>
    <property type="evidence" value="ECO:0007669"/>
    <property type="project" value="UniProtKB-ARBA"/>
</dbReference>
<dbReference type="Gene3D" id="1.10.10.160">
    <property type="match status" value="2"/>
</dbReference>
<proteinExistence type="inferred from homology"/>
<organism evidence="16 17">
    <name type="scientific">Hoylesella loescheii DSM 19665 = JCM 12249 = ATCC 15930</name>
    <dbReference type="NCBI Taxonomy" id="1122985"/>
    <lineage>
        <taxon>Bacteria</taxon>
        <taxon>Pseudomonadati</taxon>
        <taxon>Bacteroidota</taxon>
        <taxon>Bacteroidia</taxon>
        <taxon>Bacteroidales</taxon>
        <taxon>Prevotellaceae</taxon>
        <taxon>Hoylesella</taxon>
    </lineage>
</organism>
<dbReference type="InterPro" id="IPR036397">
    <property type="entry name" value="RNaseH_sf"/>
</dbReference>
<dbReference type="InterPro" id="IPR027417">
    <property type="entry name" value="P-loop_NTPase"/>
</dbReference>
<evidence type="ECO:0000256" key="7">
    <source>
        <dbReference type="ARBA" id="ARBA00023235"/>
    </source>
</evidence>
<keyword evidence="5 14" id="KW-0067">ATP-binding</keyword>
<evidence type="ECO:0000256" key="4">
    <source>
        <dbReference type="ARBA" id="ARBA00022806"/>
    </source>
</evidence>
<dbReference type="SUPFAM" id="SSF53098">
    <property type="entry name" value="Ribonuclease H-like"/>
    <property type="match status" value="1"/>
</dbReference>
<keyword evidence="4 14" id="KW-0347">Helicase</keyword>
<evidence type="ECO:0000256" key="6">
    <source>
        <dbReference type="ARBA" id="ARBA00023125"/>
    </source>
</evidence>
<evidence type="ECO:0000256" key="1">
    <source>
        <dbReference type="ARBA" id="ARBA00009922"/>
    </source>
</evidence>
<dbReference type="PROSITE" id="PS51198">
    <property type="entry name" value="UVRD_HELICASE_ATP_BIND"/>
    <property type="match status" value="1"/>
</dbReference>
<evidence type="ECO:0000256" key="5">
    <source>
        <dbReference type="ARBA" id="ARBA00022840"/>
    </source>
</evidence>
<gene>
    <name evidence="16" type="ORF">HMPREF1991_01768</name>
</gene>
<protein>
    <recommendedName>
        <fullName evidence="11">DNA 3'-5' helicase</fullName>
        <ecNumber evidence="11">5.6.2.4</ecNumber>
    </recommendedName>
    <alternativeName>
        <fullName evidence="12">DNA 3'-5' helicase II</fullName>
    </alternativeName>
</protein>
<evidence type="ECO:0000313" key="16">
    <source>
        <dbReference type="EMBL" id="KDR52143.1"/>
    </source>
</evidence>
<dbReference type="Pfam" id="PF00929">
    <property type="entry name" value="RNase_T"/>
    <property type="match status" value="1"/>
</dbReference>
<reference evidence="16 17" key="1">
    <citation type="submission" date="2013-08" db="EMBL/GenBank/DDBJ databases">
        <authorList>
            <person name="Weinstock G."/>
            <person name="Sodergren E."/>
            <person name="Wylie T."/>
            <person name="Fulton L."/>
            <person name="Fulton R."/>
            <person name="Fronick C."/>
            <person name="O'Laughlin M."/>
            <person name="Godfrey J."/>
            <person name="Miner T."/>
            <person name="Herter B."/>
            <person name="Appelbaum E."/>
            <person name="Cordes M."/>
            <person name="Lek S."/>
            <person name="Wollam A."/>
            <person name="Pepin K.H."/>
            <person name="Palsikar V.B."/>
            <person name="Mitreva M."/>
            <person name="Wilson R.K."/>
        </authorList>
    </citation>
    <scope>NUCLEOTIDE SEQUENCE [LARGE SCALE GENOMIC DNA]</scope>
    <source>
        <strain evidence="16 17">ATCC 15930</strain>
    </source>
</reference>
<dbReference type="PANTHER" id="PTHR11070:SF2">
    <property type="entry name" value="ATP-DEPENDENT DNA HELICASE SRS2"/>
    <property type="match status" value="1"/>
</dbReference>
<comment type="catalytic activity">
    <reaction evidence="10">
        <text>Couples ATP hydrolysis with the unwinding of duplex DNA by translocating in the 3'-5' direction.</text>
        <dbReference type="EC" id="5.6.2.4"/>
    </reaction>
</comment>
<dbReference type="InterPro" id="IPR012337">
    <property type="entry name" value="RNaseH-like_sf"/>
</dbReference>
<sequence>MPNTKQAWQPDESQQRVINLQQGIHLVLAPPGCGKTQILTERVRLARKSGVNYADMLCLTFTNRAARGMVERIKANIDDVAAAEVYVGNVHRFCSRFLYDNGLIAAETSVIDDDDALSILVRYTEEDEMKVAESFKRRRDYFEIIFLSHLMHQIAHAHPKNLRLHADCLSAEDVHAMRKLCELSHVDFTPQAMTDIYLHASTYETMVQGAQIDYAVLCLVMALLRKMKFAKQYEDYKRENKLVDFEDLLLLTYDALVADVAGVYRRYAWLQVDEVQDLNPLQLAIVDALTAKENPTVMFLGDEQQAIFSFMGAKLDTLNQLRQRCGTNVHQLSVNHRSPKYLLNVFNTYAKAMLNIDERLLPEADNSDMGIGNELQVVSSNVLDTEYKDVAQLAGNLQTQNPNETTAIIVNANRDADDLSRALHAQGLSHFKVSGQDLFASPEVKLLFAHLNILANAHNFIAWARLLKGLRIFDGNAAARNFVQSLLRCAMLPTDLLSADLPTYIERFAHSFDTEEIVVFDTETTGLNVFEDDIVQIAAVKMRAGCVVEGSAFNVFIKTERPIPAMLGDIPNPIVAELQRNTCLPAAQALQNFMQYVGDSVLLAHNADFDYNILRFNLQRYYPSIDLHATHPTYFDSLKIIRLLQPGLKQYKLKALLEVLHLEGTNSHLADEDVQATVSLVGYCRQKAAEMIPAQQQFLARQRVQHCAAVFRQRYAELFNAHYAQLYRMPTEDQKPALVRVMNDFYTFLIEENHIQPVANIAYVEAYLQGNMLVGDEAQALVQQLQAHIMELNTLKEADLCGSDFIAERIYVTTIHKAKGLEFDNVLIFDAVDGRYPNFYTRTDERQTSEDARKFYVAMTRAKRRLFISWALTREAYNGTSRPCELTPFMRPVLHLFAGG</sequence>
<dbReference type="InterPro" id="IPR000212">
    <property type="entry name" value="DNA_helicase_UvrD/REP"/>
</dbReference>
<dbReference type="AlphaFoldDB" id="A0A069QH44"/>
<comment type="similarity">
    <text evidence="1">Belongs to the helicase family. UvrD subfamily.</text>
</comment>
<dbReference type="Pfam" id="PF00580">
    <property type="entry name" value="UvrD-helicase"/>
    <property type="match status" value="1"/>
</dbReference>
<dbReference type="Gene3D" id="3.30.420.10">
    <property type="entry name" value="Ribonuclease H-like superfamily/Ribonuclease H"/>
    <property type="match status" value="1"/>
</dbReference>
<dbReference type="InterPro" id="IPR013520">
    <property type="entry name" value="Ribonucl_H"/>
</dbReference>
<evidence type="ECO:0000256" key="13">
    <source>
        <dbReference type="ARBA" id="ARBA00048988"/>
    </source>
</evidence>
<comment type="catalytic activity">
    <reaction evidence="13">
        <text>ATP + H2O = ADP + phosphate + H(+)</text>
        <dbReference type="Rhea" id="RHEA:13065"/>
        <dbReference type="ChEBI" id="CHEBI:15377"/>
        <dbReference type="ChEBI" id="CHEBI:15378"/>
        <dbReference type="ChEBI" id="CHEBI:30616"/>
        <dbReference type="ChEBI" id="CHEBI:43474"/>
        <dbReference type="ChEBI" id="CHEBI:456216"/>
        <dbReference type="EC" id="5.6.2.4"/>
    </reaction>
</comment>
<evidence type="ECO:0000256" key="3">
    <source>
        <dbReference type="ARBA" id="ARBA00022801"/>
    </source>
</evidence>
<evidence type="ECO:0000256" key="10">
    <source>
        <dbReference type="ARBA" id="ARBA00034617"/>
    </source>
</evidence>
<feature type="domain" description="UvrD-like helicase ATP-binding" evidence="15">
    <location>
        <begin position="8"/>
        <end position="339"/>
    </location>
</feature>
<dbReference type="CDD" id="cd06127">
    <property type="entry name" value="DEDDh"/>
    <property type="match status" value="1"/>
</dbReference>
<dbReference type="GO" id="GO:0005524">
    <property type="term" value="F:ATP binding"/>
    <property type="evidence" value="ECO:0007669"/>
    <property type="project" value="UniProtKB-UniRule"/>
</dbReference>
<comment type="function">
    <text evidence="8">DNA polymerase III is a complex, multichain enzyme responsible for most of the replicative synthesis in bacteria. The epsilon subunit contain the editing function and is a proofreading 3'-5' exonuclease.</text>
</comment>
<dbReference type="InterPro" id="IPR013986">
    <property type="entry name" value="DExx_box_DNA_helicase_dom_sf"/>
</dbReference>
<dbReference type="eggNOG" id="COG0210">
    <property type="taxonomic scope" value="Bacteria"/>
</dbReference>